<dbReference type="PRINTS" id="PR00190">
    <property type="entry name" value="ACTIN"/>
</dbReference>
<dbReference type="EMBL" id="FMSP01000003">
    <property type="protein sequence ID" value="SCV68756.1"/>
    <property type="molecule type" value="Genomic_DNA"/>
</dbReference>
<evidence type="ECO:0000256" key="5">
    <source>
        <dbReference type="ARBA" id="ARBA00073387"/>
    </source>
</evidence>
<dbReference type="Gene3D" id="3.30.420.40">
    <property type="match status" value="2"/>
</dbReference>
<gene>
    <name evidence="9" type="ORF">BQ2448_877</name>
</gene>
<dbReference type="Gene3D" id="3.90.640.10">
    <property type="entry name" value="Actin, Chain A, domain 4"/>
    <property type="match status" value="1"/>
</dbReference>
<sequence>MDQLNQPVVIDQGSGSTKAGFAGSDHPTCYFPSYVGRPKHTRVMAGAVEGDAFVAKKAQELRGLLKINYPMSHGIVTDWDDMERIWSHVYTEELRTLSEEHPVLLTEAPLNPSTNREQAAQIFFETFNVPAMYTSVQAILALYASGRTTGIVLDSGDGVTHAVPVFEGFSMPHAIRRVDVAGRDVTEHLQLLLRKAGYHLHTTAEKEVVRMIKEKTCYVALSPAKEEKESQGGGRGEDFRLPDGNLIRLGAERHRAPELLFTPELVGLEYSGVHQVVVDSINRADLDLRKSLFGNVVLSGGGTLVKGFGDRLLHEVKKLALRETKIRISAPPERKYSTWIGGSILAGLSTFKKMWVSAEEYQEGQSWDVSKRGCALLIGCVRLLADPDIIFKRFG</sequence>
<dbReference type="OrthoDB" id="5132116at2759"/>
<dbReference type="AlphaFoldDB" id="A0A238FCE3"/>
<evidence type="ECO:0000313" key="10">
    <source>
        <dbReference type="Proteomes" id="UP000198372"/>
    </source>
</evidence>
<accession>A0A238FCE3</accession>
<name>A0A238FCE3_9BASI</name>
<dbReference type="SMART" id="SM00268">
    <property type="entry name" value="ACTIN"/>
    <property type="match status" value="1"/>
</dbReference>
<dbReference type="InterPro" id="IPR004000">
    <property type="entry name" value="Actin"/>
</dbReference>
<keyword evidence="10" id="KW-1185">Reference proteome</keyword>
<comment type="subcellular location">
    <subcellularLocation>
        <location evidence="1">Cytoplasm</location>
        <location evidence="1">Cytoskeleton</location>
    </subcellularLocation>
</comment>
<keyword evidence="3" id="KW-0206">Cytoskeleton</keyword>
<evidence type="ECO:0000313" key="9">
    <source>
        <dbReference type="EMBL" id="SCV68756.1"/>
    </source>
</evidence>
<evidence type="ECO:0000256" key="8">
    <source>
        <dbReference type="SAM" id="MobiDB-lite"/>
    </source>
</evidence>
<dbReference type="SUPFAM" id="SSF53067">
    <property type="entry name" value="Actin-like ATPase domain"/>
    <property type="match status" value="2"/>
</dbReference>
<dbReference type="Proteomes" id="UP000198372">
    <property type="component" value="Unassembled WGS sequence"/>
</dbReference>
<evidence type="ECO:0000256" key="6">
    <source>
        <dbReference type="ARBA" id="ARBA00076361"/>
    </source>
</evidence>
<proteinExistence type="inferred from homology"/>
<protein>
    <recommendedName>
        <fullName evidence="5">Centractin</fullName>
    </recommendedName>
    <alternativeName>
        <fullName evidence="6">Actin-like protein</fullName>
    </alternativeName>
    <alternativeName>
        <fullName evidence="7">Actin-related protein 1</fullName>
    </alternativeName>
</protein>
<dbReference type="Pfam" id="PF00022">
    <property type="entry name" value="Actin"/>
    <property type="match status" value="1"/>
</dbReference>
<evidence type="ECO:0000256" key="2">
    <source>
        <dbReference type="ARBA" id="ARBA00022490"/>
    </source>
</evidence>
<dbReference type="InterPro" id="IPR020902">
    <property type="entry name" value="Actin/actin-like_CS"/>
</dbReference>
<dbReference type="CDD" id="cd10216">
    <property type="entry name" value="ASKHA_NBD_Arp1"/>
    <property type="match status" value="1"/>
</dbReference>
<keyword evidence="2" id="KW-0963">Cytoplasm</keyword>
<dbReference type="PROSITE" id="PS01132">
    <property type="entry name" value="ACTINS_ACT_LIKE"/>
    <property type="match status" value="1"/>
</dbReference>
<dbReference type="FunFam" id="3.90.640.10:FF:000007">
    <property type="entry name" value="Actin like 7B"/>
    <property type="match status" value="1"/>
</dbReference>
<evidence type="ECO:0000256" key="3">
    <source>
        <dbReference type="ARBA" id="ARBA00023212"/>
    </source>
</evidence>
<dbReference type="STRING" id="269621.A0A238FCE3"/>
<organism evidence="9 10">
    <name type="scientific">Microbotryum intermedium</name>
    <dbReference type="NCBI Taxonomy" id="269621"/>
    <lineage>
        <taxon>Eukaryota</taxon>
        <taxon>Fungi</taxon>
        <taxon>Dikarya</taxon>
        <taxon>Basidiomycota</taxon>
        <taxon>Pucciniomycotina</taxon>
        <taxon>Microbotryomycetes</taxon>
        <taxon>Microbotryales</taxon>
        <taxon>Microbotryaceae</taxon>
        <taxon>Microbotryum</taxon>
    </lineage>
</organism>
<dbReference type="PANTHER" id="PTHR11937">
    <property type="entry name" value="ACTIN"/>
    <property type="match status" value="1"/>
</dbReference>
<reference evidence="10" key="1">
    <citation type="submission" date="2016-09" db="EMBL/GenBank/DDBJ databases">
        <authorList>
            <person name="Jeantristanb JTB J.-T."/>
            <person name="Ricardo R."/>
        </authorList>
    </citation>
    <scope>NUCLEOTIDE SEQUENCE [LARGE SCALE GENOMIC DNA]</scope>
</reference>
<evidence type="ECO:0000256" key="4">
    <source>
        <dbReference type="ARBA" id="ARBA00038483"/>
    </source>
</evidence>
<evidence type="ECO:0000256" key="7">
    <source>
        <dbReference type="ARBA" id="ARBA00083222"/>
    </source>
</evidence>
<dbReference type="InterPro" id="IPR043129">
    <property type="entry name" value="ATPase_NBD"/>
</dbReference>
<evidence type="ECO:0000256" key="1">
    <source>
        <dbReference type="ARBA" id="ARBA00004245"/>
    </source>
</evidence>
<dbReference type="FunFam" id="3.30.420.40:FF:000018">
    <property type="entry name" value="Actin-like protein (Centractin)"/>
    <property type="match status" value="1"/>
</dbReference>
<comment type="similarity">
    <text evidence="4">Belongs to the actin family. ARP1 subfamily.</text>
</comment>
<dbReference type="GO" id="GO:0005869">
    <property type="term" value="C:dynactin complex"/>
    <property type="evidence" value="ECO:0007669"/>
    <property type="project" value="UniProtKB-ARBA"/>
</dbReference>
<feature type="region of interest" description="Disordered" evidence="8">
    <location>
        <begin position="1"/>
        <end position="22"/>
    </location>
</feature>